<dbReference type="EMBL" id="JANAVB010000400">
    <property type="protein sequence ID" value="KAJ6853656.1"/>
    <property type="molecule type" value="Genomic_DNA"/>
</dbReference>
<keyword evidence="3" id="KW-0808">Transferase</keyword>
<evidence type="ECO:0000256" key="1">
    <source>
        <dbReference type="ARBA" id="ARBA00004606"/>
    </source>
</evidence>
<gene>
    <name evidence="8" type="ORF">M6B38_113530</name>
</gene>
<proteinExistence type="predicted"/>
<keyword evidence="7" id="KW-1133">Transmembrane helix</keyword>
<keyword evidence="9" id="KW-1185">Reference proteome</keyword>
<dbReference type="PANTHER" id="PTHR31042:SF131">
    <property type="entry name" value="CORE-2_I-BRANCHING BETA-1,6-N-ACETYLGLUCOSAMINYLTRANSFERASE FAMILY PROTEIN"/>
    <property type="match status" value="1"/>
</dbReference>
<evidence type="ECO:0000256" key="7">
    <source>
        <dbReference type="SAM" id="Phobius"/>
    </source>
</evidence>
<evidence type="ECO:0008006" key="10">
    <source>
        <dbReference type="Google" id="ProtNLM"/>
    </source>
</evidence>
<dbReference type="Pfam" id="PF02485">
    <property type="entry name" value="Branch"/>
    <property type="match status" value="1"/>
</dbReference>
<dbReference type="PRINTS" id="PR01217">
    <property type="entry name" value="PRICHEXTENSN"/>
</dbReference>
<evidence type="ECO:0000313" key="8">
    <source>
        <dbReference type="EMBL" id="KAJ6853656.1"/>
    </source>
</evidence>
<dbReference type="AlphaFoldDB" id="A0AAX6IK58"/>
<reference evidence="8" key="1">
    <citation type="journal article" date="2023" name="GigaByte">
        <title>Genome assembly of the bearded iris, Iris pallida Lam.</title>
        <authorList>
            <person name="Bruccoleri R.E."/>
            <person name="Oakeley E.J."/>
            <person name="Faust A.M.E."/>
            <person name="Altorfer M."/>
            <person name="Dessus-Babus S."/>
            <person name="Burckhardt D."/>
            <person name="Oertli M."/>
            <person name="Naumann U."/>
            <person name="Petersen F."/>
            <person name="Wong J."/>
        </authorList>
    </citation>
    <scope>NUCLEOTIDE SEQUENCE</scope>
    <source>
        <strain evidence="8">GSM-AAB239-AS_SAM_17_03QT</strain>
    </source>
</reference>
<evidence type="ECO:0000256" key="2">
    <source>
        <dbReference type="ARBA" id="ARBA00022676"/>
    </source>
</evidence>
<sequence length="458" mass="50828">MKGQQQHQQEEFAPPLLRLLLVFPAINSQLLKLILSGFLLITLGVIGGGIITTSYLNSINPAVLIQLRYNILSTAPPSPSPAAPLNIPPPPTPTPTISSPSPPPPMLAPSPLPPPPTPAPTTTTTTTTTTIPPPPMPHMQGGLMNNVMIEPSMGANMHDMTDEELLRKASSMSRGKGPEERRVPPKVAFMFLVRGSLPFAPLWEKFFKGHKGLYSIYVHAQTLHPPPHHTSVFHGTTIPSKAVQWGSMSMMEAERRLLANALLDPSNQRFVLLSEACVPLYNLPSVYSYLMNSTQSFVGMYDIPGPTGRGRYNKRMRPQIEPRQWRKGSQWFGMDRALAVEVVSDGVYFPVFQRHCRPPCYGDEHYLPTFVNARSIGGRNANRSLTWVDWSKGGAHPARFVRQQVNPGMLAWMRNGGGDRCTYNGRNTTMCYLFARKFLPNSLNRLELYAPKVLGFGR</sequence>
<feature type="compositionally biased region" description="Low complexity" evidence="6">
    <location>
        <begin position="120"/>
        <end position="130"/>
    </location>
</feature>
<accession>A0AAX6IK58</accession>
<evidence type="ECO:0000313" key="9">
    <source>
        <dbReference type="Proteomes" id="UP001140949"/>
    </source>
</evidence>
<dbReference type="Proteomes" id="UP001140949">
    <property type="component" value="Unassembled WGS sequence"/>
</dbReference>
<organism evidence="8 9">
    <name type="scientific">Iris pallida</name>
    <name type="common">Sweet iris</name>
    <dbReference type="NCBI Taxonomy" id="29817"/>
    <lineage>
        <taxon>Eukaryota</taxon>
        <taxon>Viridiplantae</taxon>
        <taxon>Streptophyta</taxon>
        <taxon>Embryophyta</taxon>
        <taxon>Tracheophyta</taxon>
        <taxon>Spermatophyta</taxon>
        <taxon>Magnoliopsida</taxon>
        <taxon>Liliopsida</taxon>
        <taxon>Asparagales</taxon>
        <taxon>Iridaceae</taxon>
        <taxon>Iridoideae</taxon>
        <taxon>Irideae</taxon>
        <taxon>Iris</taxon>
    </lineage>
</organism>
<keyword evidence="7" id="KW-0812">Transmembrane</keyword>
<keyword evidence="2" id="KW-0328">Glycosyltransferase</keyword>
<name>A0AAX6IK58_IRIPA</name>
<dbReference type="InterPro" id="IPR003406">
    <property type="entry name" value="Glyco_trans_14"/>
</dbReference>
<evidence type="ECO:0000256" key="4">
    <source>
        <dbReference type="ARBA" id="ARBA00023136"/>
    </source>
</evidence>
<feature type="transmembrane region" description="Helical" evidence="7">
    <location>
        <begin position="33"/>
        <end position="56"/>
    </location>
</feature>
<evidence type="ECO:0000256" key="3">
    <source>
        <dbReference type="ARBA" id="ARBA00022679"/>
    </source>
</evidence>
<comment type="subcellular location">
    <subcellularLocation>
        <location evidence="1">Membrane</location>
        <topology evidence="1">Single-pass type II membrane protein</topology>
    </subcellularLocation>
</comment>
<dbReference type="PANTHER" id="PTHR31042">
    <property type="entry name" value="CORE-2/I-BRANCHING BETA-1,6-N-ACETYLGLUCOSAMINYLTRANSFERASE FAMILY PROTEIN-RELATED"/>
    <property type="match status" value="1"/>
</dbReference>
<dbReference type="GO" id="GO:0016020">
    <property type="term" value="C:membrane"/>
    <property type="evidence" value="ECO:0007669"/>
    <property type="project" value="UniProtKB-SubCell"/>
</dbReference>
<keyword evidence="4 7" id="KW-0472">Membrane</keyword>
<protein>
    <recommendedName>
        <fullName evidence="10">Core-2/I-branching beta-1,6-N-acetylglucosaminyltransferase family protein</fullName>
    </recommendedName>
</protein>
<reference evidence="8" key="2">
    <citation type="submission" date="2023-04" db="EMBL/GenBank/DDBJ databases">
        <authorList>
            <person name="Bruccoleri R.E."/>
            <person name="Oakeley E.J."/>
            <person name="Faust A.-M."/>
            <person name="Dessus-Babus S."/>
            <person name="Altorfer M."/>
            <person name="Burckhardt D."/>
            <person name="Oertli M."/>
            <person name="Naumann U."/>
            <person name="Petersen F."/>
            <person name="Wong J."/>
        </authorList>
    </citation>
    <scope>NUCLEOTIDE SEQUENCE</scope>
    <source>
        <strain evidence="8">GSM-AAB239-AS_SAM_17_03QT</strain>
        <tissue evidence="8">Leaf</tissue>
    </source>
</reference>
<dbReference type="GO" id="GO:0016757">
    <property type="term" value="F:glycosyltransferase activity"/>
    <property type="evidence" value="ECO:0007669"/>
    <property type="project" value="UniProtKB-KW"/>
</dbReference>
<dbReference type="InterPro" id="IPR044174">
    <property type="entry name" value="BC10-like"/>
</dbReference>
<feature type="compositionally biased region" description="Pro residues" evidence="6">
    <location>
        <begin position="77"/>
        <end position="119"/>
    </location>
</feature>
<evidence type="ECO:0000256" key="6">
    <source>
        <dbReference type="SAM" id="MobiDB-lite"/>
    </source>
</evidence>
<comment type="caution">
    <text evidence="8">The sequence shown here is derived from an EMBL/GenBank/DDBJ whole genome shotgun (WGS) entry which is preliminary data.</text>
</comment>
<feature type="region of interest" description="Disordered" evidence="6">
    <location>
        <begin position="77"/>
        <end position="140"/>
    </location>
</feature>
<evidence type="ECO:0000256" key="5">
    <source>
        <dbReference type="ARBA" id="ARBA00023180"/>
    </source>
</evidence>
<keyword evidence="5" id="KW-0325">Glycoprotein</keyword>